<dbReference type="EMBL" id="CDMY01000422">
    <property type="protein sequence ID" value="CEM11690.1"/>
    <property type="molecule type" value="Genomic_DNA"/>
</dbReference>
<evidence type="ECO:0000256" key="1">
    <source>
        <dbReference type="SAM" id="MobiDB-lite"/>
    </source>
</evidence>
<feature type="region of interest" description="Disordered" evidence="1">
    <location>
        <begin position="96"/>
        <end position="131"/>
    </location>
</feature>
<dbReference type="InParanoid" id="A0A0G4FEN0"/>
<evidence type="ECO:0008006" key="4">
    <source>
        <dbReference type="Google" id="ProtNLM"/>
    </source>
</evidence>
<dbReference type="Gene3D" id="1.10.357.70">
    <property type="entry name" value="Exocyst complex component Sec6, C-terminal domain"/>
    <property type="match status" value="1"/>
</dbReference>
<feature type="region of interest" description="Disordered" evidence="1">
    <location>
        <begin position="815"/>
        <end position="881"/>
    </location>
</feature>
<protein>
    <recommendedName>
        <fullName evidence="4">PH domain-containing protein</fullName>
    </recommendedName>
</protein>
<sequence length="1528" mass="167603">MKHEQREEDVLATLLDGHASQAKRAVEGQLRCLLARALDEDDVSGADNAALTNKLAATLTLDEAFDLLDEFASSGVGVLERSIGRCLSGVEGAAVSTSTGGLDDEAARPARQVSDGAAVESTGGGPTEMRRRVERLPEAYLQSITGFVIDEYCHRIYTVIGSLWTHITATYADESRPHSSLRSSGHLDLEAPSRRITATLAARRPSPHIILHFLRRVSGLQVALERGGVADEVMDDIVEALAHAYGIRVGLNAQDLLLNIMRNELWLGRHPDTSSLYSSSLSFGPGNEWSRSSAVPSLLDERWMEVPDERLDRGGGHARHLQEGSLGRIRTFRSEPEIVPARSKPEERRGDAAVGPRLGEERLPSLLRDERAGWAHTSAPVDIFRVILEQLDIARQLLVPALTQKVVEVTRVLLTGYVTLMETAFLQADPPCVGPRCFDQSSGSTVLSSLFRMDIVSSEALCAQINNVALFVQSCHETIDILSSLVHQHIKACGELRKATWANGGGRRCLEHLQRPLGPPLPQPDQDASSQPFDWRRPRLEDCWECLPLSRSMGSRHRSRRVVGRPPCFRLDEEISRFASLGERLGGVLVQRIVGPVLVDVGRRRSVLDVNLPSLQQVHLTPIFTAVGADLRKSSLTKVAEEILRLIVAAYTHKLLYGKNPSRAMSPRLQDKLTDRLILDEKHLYSFFGAFLSPGSLEGHLVPFHDLKQLLCGNAQLLLLCLPDFRRKYGPHFDVGVVRRILKLRLDLGRRVRNEIIKECMAHFSDIAASEDMAHRISMGMVPKGNAPRRVHDALSPTLTTRHHTGDLRRALTARRENEQGTEKLHQDVSSECPAPGQVPSLMLSPPTGREERSRAMSASSLPAACPAQGRAGPASRPLRRSASDTRLLLLDADATHHRNCVARCKPSLRRDTAAWSSSEAVDPPGDGGSGRNIVSSLHDGLSRLSLPAMPSFSLTSAFLRRDTDADDAGLQLDGIPTRISNLWTNLMWWKREDGGPTTGPGAAGNKRRHSGESSGRRLSGEPRADETSDEDEGAVSASDYEPSCRGNDKRIRRRHEHHHRHHGAGGRESSPSSLASNSSCRYSTGEPGWPGPPSICITAAQADRHEPRSAHAEPSLEHRESDDSEASAPSRCHFNGPGHHHYLQQPLRDTAANARHLMDASVVSAVSSSAQSVLQQCGDVCQTVKTSIAASSVATEDAGTKSPCFRHHRGAQVTSPPLRGYAWKRGLHPAGIVADGYDEETAQDAAKCLDPSALAALQMMSRGGELAGDVRAWQSGWNRRWVSVHSGQIFFYRHEDDMLSEGRLLLLAVESVALIDSELLDPWDWGWTLRLVLLCGAPVASRQTMVDLKFLCRQERDGWAVALRALTEQAKKRFLKKLQHDHRRYRRETAIPTTAPGSPTKPHVQQQHHDSQQQADPSPASAASASVSLQGLESPTSQDVSSRQRPLLVIIDPLLYTPLSPLSDPLGIRTRLIRQRLHETDVSLGPTAIAPDHRPAVVHAVAVTSVPRRPSCVVRLLAASFLTFWGP</sequence>
<name>A0A0G4FEN0_VITBC</name>
<feature type="compositionally biased region" description="Basic and acidic residues" evidence="1">
    <location>
        <begin position="1011"/>
        <end position="1027"/>
    </location>
</feature>
<gene>
    <name evidence="2" type="ORF">Vbra_5802</name>
</gene>
<feature type="compositionally biased region" description="Low complexity" evidence="1">
    <location>
        <begin position="1413"/>
        <end position="1427"/>
    </location>
</feature>
<feature type="compositionally biased region" description="Basic residues" evidence="1">
    <location>
        <begin position="1051"/>
        <end position="1065"/>
    </location>
</feature>
<feature type="compositionally biased region" description="Polar residues" evidence="1">
    <location>
        <begin position="1428"/>
        <end position="1441"/>
    </location>
</feature>
<feature type="compositionally biased region" description="Basic and acidic residues" evidence="1">
    <location>
        <begin position="815"/>
        <end position="829"/>
    </location>
</feature>
<reference evidence="2 3" key="1">
    <citation type="submission" date="2014-11" db="EMBL/GenBank/DDBJ databases">
        <authorList>
            <person name="Zhu J."/>
            <person name="Qi W."/>
            <person name="Song R."/>
        </authorList>
    </citation>
    <scope>NUCLEOTIDE SEQUENCE [LARGE SCALE GENOMIC DNA]</scope>
</reference>
<feature type="region of interest" description="Disordered" evidence="1">
    <location>
        <begin position="513"/>
        <end position="532"/>
    </location>
</feature>
<feature type="region of interest" description="Disordered" evidence="1">
    <location>
        <begin position="916"/>
        <end position="935"/>
    </location>
</feature>
<dbReference type="InterPro" id="IPR042532">
    <property type="entry name" value="EXOC3/Sec6_C"/>
</dbReference>
<feature type="region of interest" description="Disordered" evidence="1">
    <location>
        <begin position="994"/>
        <end position="1142"/>
    </location>
</feature>
<accession>A0A0G4FEN0</accession>
<dbReference type="Proteomes" id="UP000041254">
    <property type="component" value="Unassembled WGS sequence"/>
</dbReference>
<keyword evidence="3" id="KW-1185">Reference proteome</keyword>
<evidence type="ECO:0000313" key="2">
    <source>
        <dbReference type="EMBL" id="CEM11690.1"/>
    </source>
</evidence>
<organism evidence="2 3">
    <name type="scientific">Vitrella brassicaformis (strain CCMP3155)</name>
    <dbReference type="NCBI Taxonomy" id="1169540"/>
    <lineage>
        <taxon>Eukaryota</taxon>
        <taxon>Sar</taxon>
        <taxon>Alveolata</taxon>
        <taxon>Colpodellida</taxon>
        <taxon>Vitrellaceae</taxon>
        <taxon>Vitrella</taxon>
    </lineage>
</organism>
<feature type="compositionally biased region" description="Basic and acidic residues" evidence="1">
    <location>
        <begin position="1103"/>
        <end position="1122"/>
    </location>
</feature>
<proteinExistence type="predicted"/>
<feature type="region of interest" description="Disordered" evidence="1">
    <location>
        <begin position="1380"/>
        <end position="1441"/>
    </location>
</feature>
<evidence type="ECO:0000313" key="3">
    <source>
        <dbReference type="Proteomes" id="UP000041254"/>
    </source>
</evidence>
<dbReference type="VEuPathDB" id="CryptoDB:Vbra_5802"/>
<feature type="compositionally biased region" description="Low complexity" evidence="1">
    <location>
        <begin position="1068"/>
        <end position="1080"/>
    </location>
</feature>